<sequence length="55" mass="6152">MTNYQLVSTIKTDSDFIGVKRLSDNAFIPPDPANTDYQEYLEWLAEGNTPTPADS</sequence>
<protein>
    <submittedName>
        <fullName evidence="1">Uncharacterized protein</fullName>
    </submittedName>
</protein>
<organism evidence="1 2">
    <name type="scientific">uncultured phage_MedDCM-OCT-S45-C4</name>
    <dbReference type="NCBI Taxonomy" id="2740801"/>
    <lineage>
        <taxon>Viruses</taxon>
        <taxon>Duplodnaviria</taxon>
        <taxon>Heunggongvirae</taxon>
        <taxon>Uroviricota</taxon>
        <taxon>Caudoviricetes</taxon>
        <taxon>Autographivirales</taxon>
        <taxon>Ashivirus</taxon>
        <taxon>Ashivirus S45C4</taxon>
    </lineage>
</organism>
<accession>A0A6S4PFQ2</accession>
<name>A0A6S4PFQ2_9CAUD</name>
<evidence type="ECO:0000313" key="1">
    <source>
        <dbReference type="EMBL" id="BAQ93963.1"/>
    </source>
</evidence>
<dbReference type="RefSeq" id="YP_009778021.1">
    <property type="nucleotide sequence ID" value="NC_047709.1"/>
</dbReference>
<proteinExistence type="predicted"/>
<evidence type="ECO:0000313" key="2">
    <source>
        <dbReference type="Proteomes" id="UP000505248"/>
    </source>
</evidence>
<reference evidence="1 2" key="1">
    <citation type="journal article" date="2013" name="PLoS Genet.">
        <title>Expanding the Marine Virosphere Using Metagenomics.</title>
        <authorList>
            <person name="Mizuno C.M."/>
            <person name="Rodriguez-Valera F."/>
            <person name="Kimes N.E."/>
            <person name="Ghai R."/>
        </authorList>
    </citation>
    <scope>NUCLEOTIDE SEQUENCE [LARGE SCALE GENOMIC DNA]</scope>
    <source>
        <strain evidence="1">UvMED-CGR-U-MedDCM-OCT-S45-C4</strain>
    </source>
</reference>
<dbReference type="Proteomes" id="UP000505248">
    <property type="component" value="Segment"/>
</dbReference>
<dbReference type="EMBL" id="AP013538">
    <property type="protein sequence ID" value="BAQ93963.1"/>
    <property type="molecule type" value="Genomic_DNA"/>
</dbReference>
<keyword evidence="2" id="KW-1185">Reference proteome</keyword>
<dbReference type="GeneID" id="55412111"/>
<dbReference type="KEGG" id="vg:55412111"/>